<dbReference type="GO" id="GO:0005789">
    <property type="term" value="C:endoplasmic reticulum membrane"/>
    <property type="evidence" value="ECO:0007669"/>
    <property type="project" value="TreeGrafter"/>
</dbReference>
<dbReference type="FunFam" id="1.10.287.110:FF:000070">
    <property type="entry name" value="Endoplasmic reticulum protein, putative"/>
    <property type="match status" value="1"/>
</dbReference>
<keyword evidence="3" id="KW-1133">Transmembrane helix</keyword>
<dbReference type="PRINTS" id="PR00625">
    <property type="entry name" value="JDOMAIN"/>
</dbReference>
<evidence type="ECO:0000256" key="2">
    <source>
        <dbReference type="ARBA" id="ARBA00022692"/>
    </source>
</evidence>
<dbReference type="SMART" id="SM00271">
    <property type="entry name" value="DnaJ"/>
    <property type="match status" value="1"/>
</dbReference>
<dbReference type="SUPFAM" id="SSF46565">
    <property type="entry name" value="Chaperone J-domain"/>
    <property type="match status" value="1"/>
</dbReference>
<dbReference type="InterPro" id="IPR051100">
    <property type="entry name" value="DnaJ_subfamily_B/C"/>
</dbReference>
<organism evidence="7 8">
    <name type="scientific">Mortierella alpina</name>
    <name type="common">Oleaginous fungus</name>
    <name type="synonym">Mortierella renispora</name>
    <dbReference type="NCBI Taxonomy" id="64518"/>
    <lineage>
        <taxon>Eukaryota</taxon>
        <taxon>Fungi</taxon>
        <taxon>Fungi incertae sedis</taxon>
        <taxon>Mucoromycota</taxon>
        <taxon>Mortierellomycotina</taxon>
        <taxon>Mortierellomycetes</taxon>
        <taxon>Mortierellales</taxon>
        <taxon>Mortierellaceae</taxon>
        <taxon>Mortierella</taxon>
    </lineage>
</organism>
<dbReference type="InterPro" id="IPR001623">
    <property type="entry name" value="DnaJ_domain"/>
</dbReference>
<evidence type="ECO:0000313" key="7">
    <source>
        <dbReference type="EMBL" id="KAF9968137.1"/>
    </source>
</evidence>
<comment type="subcellular location">
    <subcellularLocation>
        <location evidence="1">Membrane</location>
        <topology evidence="1">Single-pass membrane protein</topology>
    </subcellularLocation>
</comment>
<dbReference type="InterPro" id="IPR015399">
    <property type="entry name" value="DUF1977_DnaJ-like"/>
</dbReference>
<feature type="region of interest" description="Disordered" evidence="5">
    <location>
        <begin position="257"/>
        <end position="287"/>
    </location>
</feature>
<evidence type="ECO:0000256" key="4">
    <source>
        <dbReference type="ARBA" id="ARBA00023136"/>
    </source>
</evidence>
<name>A0A9P6M694_MORAP</name>
<feature type="region of interest" description="Disordered" evidence="5">
    <location>
        <begin position="49"/>
        <end position="115"/>
    </location>
</feature>
<evidence type="ECO:0000256" key="5">
    <source>
        <dbReference type="SAM" id="MobiDB-lite"/>
    </source>
</evidence>
<dbReference type="PANTHER" id="PTHR43908:SF3">
    <property type="entry name" value="AT29763P-RELATED"/>
    <property type="match status" value="1"/>
</dbReference>
<feature type="compositionally biased region" description="Low complexity" evidence="5">
    <location>
        <begin position="258"/>
        <end position="270"/>
    </location>
</feature>
<reference evidence="7" key="1">
    <citation type="journal article" date="2020" name="Fungal Divers.">
        <title>Resolving the Mortierellaceae phylogeny through synthesis of multi-gene phylogenetics and phylogenomics.</title>
        <authorList>
            <person name="Vandepol N."/>
            <person name="Liber J."/>
            <person name="Desiro A."/>
            <person name="Na H."/>
            <person name="Kennedy M."/>
            <person name="Barry K."/>
            <person name="Grigoriev I.V."/>
            <person name="Miller A.N."/>
            <person name="O'Donnell K."/>
            <person name="Stajich J.E."/>
            <person name="Bonito G."/>
        </authorList>
    </citation>
    <scope>NUCLEOTIDE SEQUENCE</scope>
    <source>
        <strain evidence="7">CK1249</strain>
    </source>
</reference>
<feature type="compositionally biased region" description="Basic and acidic residues" evidence="5">
    <location>
        <begin position="103"/>
        <end position="114"/>
    </location>
</feature>
<dbReference type="Gene3D" id="1.10.287.110">
    <property type="entry name" value="DnaJ domain"/>
    <property type="match status" value="1"/>
</dbReference>
<evidence type="ECO:0000313" key="8">
    <source>
        <dbReference type="Proteomes" id="UP000738359"/>
    </source>
</evidence>
<dbReference type="EMBL" id="JAAAHY010000036">
    <property type="protein sequence ID" value="KAF9968137.1"/>
    <property type="molecule type" value="Genomic_DNA"/>
</dbReference>
<dbReference type="GO" id="GO:0030544">
    <property type="term" value="F:Hsp70 protein binding"/>
    <property type="evidence" value="ECO:0007669"/>
    <property type="project" value="TreeGrafter"/>
</dbReference>
<dbReference type="PROSITE" id="PS50076">
    <property type="entry name" value="DNAJ_2"/>
    <property type="match status" value="1"/>
</dbReference>
<keyword evidence="2" id="KW-0812">Transmembrane</keyword>
<gene>
    <name evidence="7" type="ORF">BGZ70_006407</name>
</gene>
<dbReference type="OrthoDB" id="1507364at2759"/>
<dbReference type="Pfam" id="PF09320">
    <property type="entry name" value="DUF1977"/>
    <property type="match status" value="1"/>
</dbReference>
<evidence type="ECO:0000256" key="1">
    <source>
        <dbReference type="ARBA" id="ARBA00004167"/>
    </source>
</evidence>
<accession>A0A9P6M694</accession>
<dbReference type="CDD" id="cd06257">
    <property type="entry name" value="DnaJ"/>
    <property type="match status" value="1"/>
</dbReference>
<dbReference type="Pfam" id="PF00226">
    <property type="entry name" value="DnaJ"/>
    <property type="match status" value="1"/>
</dbReference>
<proteinExistence type="predicted"/>
<keyword evidence="8" id="KW-1185">Reference proteome</keyword>
<dbReference type="AlphaFoldDB" id="A0A9P6M694"/>
<sequence>MEVNRDEALRCLDIARRHLNSGNFASARKFGGKSISLFPTPEAKAFLAKVDQAEDSASSSTNPSTPSSTKSSPNPGSGSSFASGPGSSSARPDSVPARPRSTPVDHKPVEREYTPEQVAAVKAIRSSGGDFYKVLGINKDASDSEIKKAYRKLALQMHPDKNGAPGADEAFKIVSKAFTVLSDPQKRAIFDQHGPEDGKSSGVNYDRASPAGHGFGGASGMNGFGDEISPEELFNMFFGGGNFGGSFHSATFAGPGFGTRQFRTRTQQTQRQHRQHPQQQAGGGGGSSGLSSLVQILPLILLFIMSMTSSLFSDSDSSTTTTSHSAARYSLAPHGSYTFPRFTSAHNVPYYVNGAKFKDAFMVNRNQLNTEKVINGVKVQNIIAQLEKDVETFYLKHMRQECHNEKHRKDLALQRSMGLFWPDQKKLDAAKRMTTPSCDALREKFGMNV</sequence>
<dbReference type="InterPro" id="IPR036869">
    <property type="entry name" value="J_dom_sf"/>
</dbReference>
<feature type="compositionally biased region" description="Low complexity" evidence="5">
    <location>
        <begin position="56"/>
        <end position="90"/>
    </location>
</feature>
<protein>
    <recommendedName>
        <fullName evidence="6">J domain-containing protein</fullName>
    </recommendedName>
</protein>
<dbReference type="GO" id="GO:0071218">
    <property type="term" value="P:cellular response to misfolded protein"/>
    <property type="evidence" value="ECO:0007669"/>
    <property type="project" value="TreeGrafter"/>
</dbReference>
<keyword evidence="4" id="KW-0472">Membrane</keyword>
<comment type="caution">
    <text evidence="7">The sequence shown here is derived from an EMBL/GenBank/DDBJ whole genome shotgun (WGS) entry which is preliminary data.</text>
</comment>
<evidence type="ECO:0000259" key="6">
    <source>
        <dbReference type="PROSITE" id="PS50076"/>
    </source>
</evidence>
<evidence type="ECO:0000256" key="3">
    <source>
        <dbReference type="ARBA" id="ARBA00022989"/>
    </source>
</evidence>
<feature type="domain" description="J" evidence="6">
    <location>
        <begin position="130"/>
        <end position="194"/>
    </location>
</feature>
<dbReference type="PANTHER" id="PTHR43908">
    <property type="entry name" value="AT29763P-RELATED"/>
    <property type="match status" value="1"/>
</dbReference>
<dbReference type="Proteomes" id="UP000738359">
    <property type="component" value="Unassembled WGS sequence"/>
</dbReference>